<dbReference type="InterPro" id="IPR036278">
    <property type="entry name" value="Sialidase_sf"/>
</dbReference>
<name>A0A7W9SQH4_ARMRO</name>
<dbReference type="Proteomes" id="UP000520814">
    <property type="component" value="Unassembled WGS sequence"/>
</dbReference>
<protein>
    <submittedName>
        <fullName evidence="1">Uncharacterized protein</fullName>
    </submittedName>
</protein>
<evidence type="ECO:0000313" key="1">
    <source>
        <dbReference type="EMBL" id="MBB6050158.1"/>
    </source>
</evidence>
<comment type="caution">
    <text evidence="1">The sequence shown here is derived from an EMBL/GenBank/DDBJ whole genome shotgun (WGS) entry which is preliminary data.</text>
</comment>
<dbReference type="AlphaFoldDB" id="A0A7W9SQH4"/>
<proteinExistence type="predicted"/>
<accession>A0A7W9SQH4</accession>
<evidence type="ECO:0000313" key="2">
    <source>
        <dbReference type="Proteomes" id="UP000520814"/>
    </source>
</evidence>
<keyword evidence="2" id="KW-1185">Reference proteome</keyword>
<dbReference type="EMBL" id="JACHGW010000002">
    <property type="protein sequence ID" value="MBB6050158.1"/>
    <property type="molecule type" value="Genomic_DNA"/>
</dbReference>
<dbReference type="RefSeq" id="WP_184194588.1">
    <property type="nucleotide sequence ID" value="NZ_JACHGW010000002.1"/>
</dbReference>
<dbReference type="SUPFAM" id="SSF50939">
    <property type="entry name" value="Sialidases"/>
    <property type="match status" value="1"/>
</dbReference>
<reference evidence="1 2" key="1">
    <citation type="submission" date="2020-08" db="EMBL/GenBank/DDBJ databases">
        <title>Genomic Encyclopedia of Type Strains, Phase IV (KMG-IV): sequencing the most valuable type-strain genomes for metagenomic binning, comparative biology and taxonomic classification.</title>
        <authorList>
            <person name="Goeker M."/>
        </authorList>
    </citation>
    <scope>NUCLEOTIDE SEQUENCE [LARGE SCALE GENOMIC DNA]</scope>
    <source>
        <strain evidence="1 2">DSM 23562</strain>
    </source>
</reference>
<sequence>MKAQAQKVELTPKQQKDLLPNPLGVGELRPLAGIQLLGTFRTAAEVEEPEVKVASEGDRVVAIWRAKELLQVAVSTDGGSRYTVTALSVGAQPSSIEGFAWQPQVALGDGFILIAYVQRRHLLVQTSTDGSRFSPPVIVASNLSEQLNRTVGERYPLLAYSEGGFGIVWLETVGMQDQVKFARLEPRNFARQSVPEGGTRLSSVPLRRLTLTPTTLSRAEFSASAPQILVSGRELRVFFTEDQNPEYVLAMATSHDGGRTFDTLASAAEGDSGLLGERRRKGTVGSVTKPLTEQMPFKFAAPVLLPGRGEFLPTRLKAYRDGVPLWVLAPESAAQGLFRGRLRNLVIPQTSARPEPEARREERRFERFWPQNFQVVPSVAGVQVFYVDGWENPTRQLTRVWTSAIVEGRGVSPNVSFSDEGMLSLGSGVSGEQAVLLACQKTAEGFALRSRWVRGANPLGDWQLVTSVPGAVTFFLLTPTTRGMAALWLEGLKLQAAFLPAPRL</sequence>
<organism evidence="1 2">
    <name type="scientific">Armatimonas rosea</name>
    <dbReference type="NCBI Taxonomy" id="685828"/>
    <lineage>
        <taxon>Bacteria</taxon>
        <taxon>Bacillati</taxon>
        <taxon>Armatimonadota</taxon>
        <taxon>Armatimonadia</taxon>
        <taxon>Armatimonadales</taxon>
        <taxon>Armatimonadaceae</taxon>
        <taxon>Armatimonas</taxon>
    </lineage>
</organism>
<gene>
    <name evidence="1" type="ORF">HNQ39_001949</name>
</gene>